<dbReference type="CDD" id="cd01949">
    <property type="entry name" value="GGDEF"/>
    <property type="match status" value="1"/>
</dbReference>
<feature type="domain" description="Response regulatory" evidence="5">
    <location>
        <begin position="7"/>
        <end position="124"/>
    </location>
</feature>
<dbReference type="PANTHER" id="PTHR45138:SF9">
    <property type="entry name" value="DIGUANYLATE CYCLASE DGCM-RELATED"/>
    <property type="match status" value="1"/>
</dbReference>
<evidence type="ECO:0000313" key="9">
    <source>
        <dbReference type="Proteomes" id="UP000269154"/>
    </source>
</evidence>
<dbReference type="GO" id="GO:0005886">
    <property type="term" value="C:plasma membrane"/>
    <property type="evidence" value="ECO:0007669"/>
    <property type="project" value="TreeGrafter"/>
</dbReference>
<dbReference type="PROSITE" id="PS50887">
    <property type="entry name" value="GGDEF"/>
    <property type="match status" value="1"/>
</dbReference>
<evidence type="ECO:0000256" key="1">
    <source>
        <dbReference type="ARBA" id="ARBA00022679"/>
    </source>
</evidence>
<dbReference type="PANTHER" id="PTHR45138">
    <property type="entry name" value="REGULATORY COMPONENTS OF SENSORY TRANSDUCTION SYSTEM"/>
    <property type="match status" value="1"/>
</dbReference>
<dbReference type="FunFam" id="3.30.70.270:FF:000001">
    <property type="entry name" value="Diguanylate cyclase domain protein"/>
    <property type="match status" value="1"/>
</dbReference>
<sequence>MNKDLIKVLLIENNTDDFILIYDLLSQVESPKILLDWENTYEAGLTVMKKNQHDICLLDYKFKETKGLEILQTAINLGCQMPIVLLTDIENQELEMDLMNKGVADYLNKSEINEYTLNRIIRYTHENNQNLNALKESKAKLQEAQKIAHLGNWEYDLKTQKITCSDEAFRIFGLNPSRGEPTYLEWVEMFTLESQKIWDKNVILILEKAESCECEYQIIRPDGTLRYIYTQATLIVDSNSEPIGIFGTVLDITDRKKAELAVQELRQKEHLLGLILDRIHQSLNLDEILETTVESVRFFLECDRVLIYRFLEDGKGIVEKESVAADSSPILGEIIDDPCFPNTDIIERYKQGYISIIEDIESPDINKCHADLLKQFQVKANMVLPILINQEGEKQGSETTAWGLIVAHQCTHKRQWRISDTDLLRRLATQIAIAIQQAQLYHRLEKLNQELKEIAYVDGLTGICNRRHFEEKLDQEWKRLTRDHASMSIIMVDIDYFKPYNDTYGHQQGDKCLQQVAQTISAAVKRPGDFVARYGGEEFVVVLPNTPIEGALKVAEKIITQIEALKIPHTASTVSKWVTSSLGVANSHCSTDSNPQILLEAADMALYNAKNTGRNQVYIDDSY</sequence>
<dbReference type="InterPro" id="IPR016132">
    <property type="entry name" value="Phyto_chromo_attachment"/>
</dbReference>
<evidence type="ECO:0000259" key="4">
    <source>
        <dbReference type="PROSITE" id="PS50046"/>
    </source>
</evidence>
<dbReference type="GO" id="GO:0052621">
    <property type="term" value="F:diguanylate cyclase activity"/>
    <property type="evidence" value="ECO:0007669"/>
    <property type="project" value="TreeGrafter"/>
</dbReference>
<dbReference type="Pfam" id="PF00072">
    <property type="entry name" value="Response_reg"/>
    <property type="match status" value="1"/>
</dbReference>
<dbReference type="SUPFAM" id="SSF52172">
    <property type="entry name" value="CheY-like"/>
    <property type="match status" value="1"/>
</dbReference>
<evidence type="ECO:0000256" key="2">
    <source>
        <dbReference type="ARBA" id="ARBA00022777"/>
    </source>
</evidence>
<dbReference type="Gene3D" id="3.30.450.40">
    <property type="match status" value="1"/>
</dbReference>
<dbReference type="SMART" id="SM00267">
    <property type="entry name" value="GGDEF"/>
    <property type="match status" value="1"/>
</dbReference>
<reference evidence="8 9" key="1">
    <citation type="journal article" date="2018" name="ACS Chem. Biol.">
        <title>Ketoreductase domain dysfunction expands chemodiversity: malyngamide biosynthesis in the cyanobacterium Okeania hirsuta.</title>
        <authorList>
            <person name="Moss N.A."/>
            <person name="Leao T."/>
            <person name="Rankin M."/>
            <person name="McCullough T.M."/>
            <person name="Qu P."/>
            <person name="Korobeynikov A."/>
            <person name="Smith J.L."/>
            <person name="Gerwick L."/>
            <person name="Gerwick W.H."/>
        </authorList>
    </citation>
    <scope>NUCLEOTIDE SEQUENCE [LARGE SCALE GENOMIC DNA]</scope>
    <source>
        <strain evidence="8 9">PAB10Feb10-1</strain>
    </source>
</reference>
<dbReference type="SUPFAM" id="SSF55073">
    <property type="entry name" value="Nucleotide cyclase"/>
    <property type="match status" value="1"/>
</dbReference>
<gene>
    <name evidence="8" type="ORF">D5R40_32550</name>
</gene>
<evidence type="ECO:0000313" key="8">
    <source>
        <dbReference type="EMBL" id="RQH19353.1"/>
    </source>
</evidence>
<dbReference type="InterPro" id="IPR011006">
    <property type="entry name" value="CheY-like_superfamily"/>
</dbReference>
<dbReference type="InterPro" id="IPR013655">
    <property type="entry name" value="PAS_fold_3"/>
</dbReference>
<dbReference type="GO" id="GO:0000160">
    <property type="term" value="P:phosphorelay signal transduction system"/>
    <property type="evidence" value="ECO:0007669"/>
    <property type="project" value="InterPro"/>
</dbReference>
<dbReference type="Pfam" id="PF01590">
    <property type="entry name" value="GAF"/>
    <property type="match status" value="1"/>
</dbReference>
<dbReference type="InterPro" id="IPR029787">
    <property type="entry name" value="Nucleotide_cyclase"/>
</dbReference>
<dbReference type="EMBL" id="RCBY01000448">
    <property type="protein sequence ID" value="RQH19353.1"/>
    <property type="molecule type" value="Genomic_DNA"/>
</dbReference>
<keyword evidence="1" id="KW-0808">Transferase</keyword>
<dbReference type="NCBIfam" id="TIGR00229">
    <property type="entry name" value="sensory_box"/>
    <property type="match status" value="1"/>
</dbReference>
<dbReference type="Gene3D" id="3.30.450.20">
    <property type="entry name" value="PAS domain"/>
    <property type="match status" value="1"/>
</dbReference>
<keyword evidence="9" id="KW-1185">Reference proteome</keyword>
<protein>
    <submittedName>
        <fullName evidence="8">Diguanylate cyclase</fullName>
    </submittedName>
</protein>
<comment type="caution">
    <text evidence="8">The sequence shown here is derived from an EMBL/GenBank/DDBJ whole genome shotgun (WGS) entry which is preliminary data.</text>
</comment>
<dbReference type="OrthoDB" id="433883at2"/>
<dbReference type="InterPro" id="IPR001610">
    <property type="entry name" value="PAC"/>
</dbReference>
<dbReference type="GO" id="GO:0016301">
    <property type="term" value="F:kinase activity"/>
    <property type="evidence" value="ECO:0007669"/>
    <property type="project" value="UniProtKB-KW"/>
</dbReference>
<dbReference type="SUPFAM" id="SSF55785">
    <property type="entry name" value="PYP-like sensor domain (PAS domain)"/>
    <property type="match status" value="1"/>
</dbReference>
<dbReference type="InterPro" id="IPR001789">
    <property type="entry name" value="Sig_transdc_resp-reg_receiver"/>
</dbReference>
<dbReference type="CDD" id="cd00130">
    <property type="entry name" value="PAS"/>
    <property type="match status" value="1"/>
</dbReference>
<dbReference type="InterPro" id="IPR000014">
    <property type="entry name" value="PAS"/>
</dbReference>
<dbReference type="Gene3D" id="2.10.70.100">
    <property type="match status" value="1"/>
</dbReference>
<feature type="modified residue" description="4-aspartylphosphate" evidence="3">
    <location>
        <position position="59"/>
    </location>
</feature>
<feature type="domain" description="PAC" evidence="6">
    <location>
        <begin position="212"/>
        <end position="264"/>
    </location>
</feature>
<accession>A0A3N6QT02</accession>
<dbReference type="CDD" id="cd00156">
    <property type="entry name" value="REC"/>
    <property type="match status" value="1"/>
</dbReference>
<feature type="domain" description="Phytochrome chromophore attachment site" evidence="4">
    <location>
        <begin position="284"/>
        <end position="430"/>
    </location>
</feature>
<dbReference type="GO" id="GO:0043709">
    <property type="term" value="P:cell adhesion involved in single-species biofilm formation"/>
    <property type="evidence" value="ECO:0007669"/>
    <property type="project" value="TreeGrafter"/>
</dbReference>
<dbReference type="Proteomes" id="UP000269154">
    <property type="component" value="Unassembled WGS sequence"/>
</dbReference>
<dbReference type="InterPro" id="IPR043128">
    <property type="entry name" value="Rev_trsase/Diguanyl_cyclase"/>
</dbReference>
<dbReference type="AlphaFoldDB" id="A0A3N6QT02"/>
<organism evidence="8 9">
    <name type="scientific">Okeania hirsuta</name>
    <dbReference type="NCBI Taxonomy" id="1458930"/>
    <lineage>
        <taxon>Bacteria</taxon>
        <taxon>Bacillati</taxon>
        <taxon>Cyanobacteriota</taxon>
        <taxon>Cyanophyceae</taxon>
        <taxon>Oscillatoriophycideae</taxon>
        <taxon>Oscillatoriales</taxon>
        <taxon>Microcoleaceae</taxon>
        <taxon>Okeania</taxon>
    </lineage>
</organism>
<feature type="domain" description="GGDEF" evidence="7">
    <location>
        <begin position="485"/>
        <end position="622"/>
    </location>
</feature>
<dbReference type="NCBIfam" id="TIGR00254">
    <property type="entry name" value="GGDEF"/>
    <property type="match status" value="1"/>
</dbReference>
<name>A0A3N6QT02_9CYAN</name>
<dbReference type="SMART" id="SM00086">
    <property type="entry name" value="PAC"/>
    <property type="match status" value="1"/>
</dbReference>
<dbReference type="Pfam" id="PF00990">
    <property type="entry name" value="GGDEF"/>
    <property type="match status" value="1"/>
</dbReference>
<keyword evidence="3" id="KW-0597">Phosphoprotein</keyword>
<dbReference type="Gene3D" id="3.30.70.270">
    <property type="match status" value="1"/>
</dbReference>
<dbReference type="PROSITE" id="PS50113">
    <property type="entry name" value="PAC"/>
    <property type="match status" value="1"/>
</dbReference>
<dbReference type="InterPro" id="IPR000160">
    <property type="entry name" value="GGDEF_dom"/>
</dbReference>
<keyword evidence="2" id="KW-0418">Kinase</keyword>
<dbReference type="InterPro" id="IPR003018">
    <property type="entry name" value="GAF"/>
</dbReference>
<dbReference type="InterPro" id="IPR035965">
    <property type="entry name" value="PAS-like_dom_sf"/>
</dbReference>
<dbReference type="Gene3D" id="3.40.50.2300">
    <property type="match status" value="1"/>
</dbReference>
<dbReference type="PROSITE" id="PS50110">
    <property type="entry name" value="RESPONSE_REGULATORY"/>
    <property type="match status" value="1"/>
</dbReference>
<dbReference type="InterPro" id="IPR000700">
    <property type="entry name" value="PAS-assoc_C"/>
</dbReference>
<dbReference type="InterPro" id="IPR029016">
    <property type="entry name" value="GAF-like_dom_sf"/>
</dbReference>
<dbReference type="SUPFAM" id="SSF55781">
    <property type="entry name" value="GAF domain-like"/>
    <property type="match status" value="1"/>
</dbReference>
<dbReference type="InterPro" id="IPR050469">
    <property type="entry name" value="Diguanylate_Cyclase"/>
</dbReference>
<dbReference type="SMART" id="SM00065">
    <property type="entry name" value="GAF"/>
    <property type="match status" value="1"/>
</dbReference>
<proteinExistence type="predicted"/>
<dbReference type="Pfam" id="PF08447">
    <property type="entry name" value="PAS_3"/>
    <property type="match status" value="1"/>
</dbReference>
<dbReference type="RefSeq" id="WP_124155783.1">
    <property type="nucleotide sequence ID" value="NZ_CAWOLW010000388.1"/>
</dbReference>
<evidence type="ECO:0000259" key="6">
    <source>
        <dbReference type="PROSITE" id="PS50113"/>
    </source>
</evidence>
<evidence type="ECO:0000259" key="7">
    <source>
        <dbReference type="PROSITE" id="PS50887"/>
    </source>
</evidence>
<dbReference type="GO" id="GO:1902201">
    <property type="term" value="P:negative regulation of bacterial-type flagellum-dependent cell motility"/>
    <property type="evidence" value="ECO:0007669"/>
    <property type="project" value="TreeGrafter"/>
</dbReference>
<dbReference type="PROSITE" id="PS50046">
    <property type="entry name" value="PHYTOCHROME_2"/>
    <property type="match status" value="1"/>
</dbReference>
<evidence type="ECO:0000259" key="5">
    <source>
        <dbReference type="PROSITE" id="PS50110"/>
    </source>
</evidence>
<evidence type="ECO:0000256" key="3">
    <source>
        <dbReference type="PROSITE-ProRule" id="PRU00169"/>
    </source>
</evidence>